<organism evidence="1 2">
    <name type="scientific">Prymnesium parvum</name>
    <name type="common">Toxic golden alga</name>
    <dbReference type="NCBI Taxonomy" id="97485"/>
    <lineage>
        <taxon>Eukaryota</taxon>
        <taxon>Haptista</taxon>
        <taxon>Haptophyta</taxon>
        <taxon>Prymnesiophyceae</taxon>
        <taxon>Prymnesiales</taxon>
        <taxon>Prymnesiaceae</taxon>
        <taxon>Prymnesium</taxon>
    </lineage>
</organism>
<gene>
    <name evidence="1" type="ORF">AB1Y20_023076</name>
</gene>
<reference evidence="1 2" key="1">
    <citation type="journal article" date="2024" name="Science">
        <title>Giant polyketide synthase enzymes in the biosynthesis of giant marine polyether toxins.</title>
        <authorList>
            <person name="Fallon T.R."/>
            <person name="Shende V.V."/>
            <person name="Wierzbicki I.H."/>
            <person name="Pendleton A.L."/>
            <person name="Watervoot N.F."/>
            <person name="Auber R.P."/>
            <person name="Gonzalez D.J."/>
            <person name="Wisecaver J.H."/>
            <person name="Moore B.S."/>
        </authorList>
    </citation>
    <scope>NUCLEOTIDE SEQUENCE [LARGE SCALE GENOMIC DNA]</scope>
    <source>
        <strain evidence="1 2">12B1</strain>
    </source>
</reference>
<keyword evidence="2" id="KW-1185">Reference proteome</keyword>
<accession>A0AB34JFQ5</accession>
<comment type="caution">
    <text evidence="1">The sequence shown here is derived from an EMBL/GenBank/DDBJ whole genome shotgun (WGS) entry which is preliminary data.</text>
</comment>
<protein>
    <submittedName>
        <fullName evidence="1">Uncharacterized protein</fullName>
    </submittedName>
</protein>
<dbReference type="EMBL" id="JBGBPQ010000009">
    <property type="protein sequence ID" value="KAL1519562.1"/>
    <property type="molecule type" value="Genomic_DNA"/>
</dbReference>
<name>A0AB34JFQ5_PRYPA</name>
<sequence>MLLLLLAFPAPRRARVVMMDTGSVTWASLRIRLDQVPVFAIDAADGACTVYIDVDCARSAGNPYPTGLGTAYERAFRSSSALEPTHANHVTIVAAPHDVALASSLPGGEDIDWESGEIPLFGSYSMRRRLKDGRQVAPLFFSGLEAQKALEEATSPGVQVPELRSLSLQQMVEDMLSGRQKNSDGLHFVAPAASVRFTQEVQAGALPTKIDARLAMLSLFDGTMDARRSGSVFPT</sequence>
<evidence type="ECO:0000313" key="1">
    <source>
        <dbReference type="EMBL" id="KAL1519562.1"/>
    </source>
</evidence>
<proteinExistence type="predicted"/>
<dbReference type="AlphaFoldDB" id="A0AB34JFQ5"/>
<dbReference type="Proteomes" id="UP001515480">
    <property type="component" value="Unassembled WGS sequence"/>
</dbReference>
<evidence type="ECO:0000313" key="2">
    <source>
        <dbReference type="Proteomes" id="UP001515480"/>
    </source>
</evidence>